<dbReference type="Pfam" id="PF00482">
    <property type="entry name" value="T2SSF"/>
    <property type="match status" value="1"/>
</dbReference>
<evidence type="ECO:0000256" key="6">
    <source>
        <dbReference type="SAM" id="Phobius"/>
    </source>
</evidence>
<proteinExistence type="predicted"/>
<gene>
    <name evidence="8" type="ORF">H8B09_00690</name>
</gene>
<keyword evidence="9" id="KW-1185">Reference proteome</keyword>
<evidence type="ECO:0000259" key="7">
    <source>
        <dbReference type="Pfam" id="PF00482"/>
    </source>
</evidence>
<keyword evidence="2" id="KW-1003">Cell membrane</keyword>
<evidence type="ECO:0000256" key="3">
    <source>
        <dbReference type="ARBA" id="ARBA00022692"/>
    </source>
</evidence>
<name>A0ABR8MSX8_9BACL</name>
<organism evidence="8 9">
    <name type="scientific">Paenibacillus terricola</name>
    <dbReference type="NCBI Taxonomy" id="2763503"/>
    <lineage>
        <taxon>Bacteria</taxon>
        <taxon>Bacillati</taxon>
        <taxon>Bacillota</taxon>
        <taxon>Bacilli</taxon>
        <taxon>Bacillales</taxon>
        <taxon>Paenibacillaceae</taxon>
        <taxon>Paenibacillus</taxon>
    </lineage>
</organism>
<dbReference type="Proteomes" id="UP000609346">
    <property type="component" value="Unassembled WGS sequence"/>
</dbReference>
<evidence type="ECO:0000256" key="2">
    <source>
        <dbReference type="ARBA" id="ARBA00022475"/>
    </source>
</evidence>
<sequence>MINWALLLAAGSGLLWCIAVLLVWKKDQAERRSSSAGIGAKSTLSLQDRWLIYAPLEAARRTGLLVKLQLPLASLHGKLVVLRGSSWQYADTEKFAANIIGIGWASWTGIALLAAMAHENVMLWLGTLIGILLPVSKLRAPAIQLERRRQDIVMALPDLLGKLMLLVGAGETVQRAIARCVDAQSIAMKTRLVQSQQRKRETSVLELPLQEEWLRMVHALENGVSFANAIEAFSKRCAVQEVSMFATVMLLHYRKGGEQFALALRELSFSLWEKRKATARMRGEEASSKLLFPMVGIFFLLLIAIGTPAVLVMNL</sequence>
<dbReference type="EMBL" id="JACXZA010000001">
    <property type="protein sequence ID" value="MBD3917254.1"/>
    <property type="molecule type" value="Genomic_DNA"/>
</dbReference>
<evidence type="ECO:0000313" key="8">
    <source>
        <dbReference type="EMBL" id="MBD3917254.1"/>
    </source>
</evidence>
<dbReference type="InterPro" id="IPR018076">
    <property type="entry name" value="T2SS_GspF_dom"/>
</dbReference>
<feature type="domain" description="Type II secretion system protein GspF" evidence="7">
    <location>
        <begin position="207"/>
        <end position="308"/>
    </location>
</feature>
<keyword evidence="5 6" id="KW-0472">Membrane</keyword>
<keyword evidence="3 6" id="KW-0812">Transmembrane</keyword>
<accession>A0ABR8MSX8</accession>
<evidence type="ECO:0000256" key="1">
    <source>
        <dbReference type="ARBA" id="ARBA00004651"/>
    </source>
</evidence>
<evidence type="ECO:0000313" key="9">
    <source>
        <dbReference type="Proteomes" id="UP000609346"/>
    </source>
</evidence>
<dbReference type="RefSeq" id="WP_191201573.1">
    <property type="nucleotide sequence ID" value="NZ_JACXZA010000001.1"/>
</dbReference>
<comment type="caution">
    <text evidence="8">The sequence shown here is derived from an EMBL/GenBank/DDBJ whole genome shotgun (WGS) entry which is preliminary data.</text>
</comment>
<evidence type="ECO:0000256" key="4">
    <source>
        <dbReference type="ARBA" id="ARBA00022989"/>
    </source>
</evidence>
<protein>
    <submittedName>
        <fullName evidence="8">Type II secretion system F family protein</fullName>
    </submittedName>
</protein>
<evidence type="ECO:0000256" key="5">
    <source>
        <dbReference type="ARBA" id="ARBA00023136"/>
    </source>
</evidence>
<comment type="subcellular location">
    <subcellularLocation>
        <location evidence="1">Cell membrane</location>
        <topology evidence="1">Multi-pass membrane protein</topology>
    </subcellularLocation>
</comment>
<dbReference type="PANTHER" id="PTHR35007">
    <property type="entry name" value="INTEGRAL MEMBRANE PROTEIN-RELATED"/>
    <property type="match status" value="1"/>
</dbReference>
<reference evidence="8 9" key="1">
    <citation type="submission" date="2020-09" db="EMBL/GenBank/DDBJ databases">
        <title>Paenibacillus sp. strain PR3 16S rRNA gene Genome sequencing and assembly.</title>
        <authorList>
            <person name="Kim J."/>
        </authorList>
    </citation>
    <scope>NUCLEOTIDE SEQUENCE [LARGE SCALE GENOMIC DNA]</scope>
    <source>
        <strain evidence="8 9">PR3</strain>
    </source>
</reference>
<feature type="transmembrane region" description="Helical" evidence="6">
    <location>
        <begin position="290"/>
        <end position="313"/>
    </location>
</feature>
<dbReference type="PANTHER" id="PTHR35007:SF2">
    <property type="entry name" value="PILUS ASSEMBLE PROTEIN"/>
    <property type="match status" value="1"/>
</dbReference>
<feature type="transmembrane region" description="Helical" evidence="6">
    <location>
        <begin position="6"/>
        <end position="24"/>
    </location>
</feature>
<feature type="transmembrane region" description="Helical" evidence="6">
    <location>
        <begin position="121"/>
        <end position="140"/>
    </location>
</feature>
<feature type="transmembrane region" description="Helical" evidence="6">
    <location>
        <begin position="95"/>
        <end position="115"/>
    </location>
</feature>
<keyword evidence="4 6" id="KW-1133">Transmembrane helix</keyword>